<dbReference type="PANTHER" id="PTHR45947">
    <property type="entry name" value="SULFOQUINOVOSYL TRANSFERASE SQD2"/>
    <property type="match status" value="1"/>
</dbReference>
<comment type="caution">
    <text evidence="2">The sequence shown here is derived from an EMBL/GenBank/DDBJ whole genome shotgun (WGS) entry which is preliminary data.</text>
</comment>
<proteinExistence type="predicted"/>
<dbReference type="InterPro" id="IPR001296">
    <property type="entry name" value="Glyco_trans_1"/>
</dbReference>
<protein>
    <recommendedName>
        <fullName evidence="1">Glycosyl transferase family 1 domain-containing protein</fullName>
    </recommendedName>
</protein>
<evidence type="ECO:0000313" key="2">
    <source>
        <dbReference type="EMBL" id="OFC62065.1"/>
    </source>
</evidence>
<reference evidence="2 3" key="1">
    <citation type="submission" date="2016-07" db="EMBL/GenBank/DDBJ databases">
        <authorList>
            <person name="Yuval B."/>
        </authorList>
    </citation>
    <scope>NUCLEOTIDE SEQUENCE [LARGE SCALE GENOMIC DNA]</scope>
    <source>
        <strain evidence="2 3">IL</strain>
    </source>
</reference>
<dbReference type="GO" id="GO:0016757">
    <property type="term" value="F:glycosyltransferase activity"/>
    <property type="evidence" value="ECO:0007669"/>
    <property type="project" value="InterPro"/>
</dbReference>
<feature type="domain" description="Glycosyl transferase family 1" evidence="1">
    <location>
        <begin position="51"/>
        <end position="181"/>
    </location>
</feature>
<sequence length="246" mass="28108">MIKLTYSFISLINAKVICVSQGVKNDLSLLYKIKNCRVINNFIDHQDLDKKTQNNSHNDRVFDYIFVGRLTKVKGCDVLIDALCDRSVFIKDNNINIAIIGDGDERKKLQGKIEKFGISSFVSFKGECENPYVYMKSAKYIIVPSYAEGFGLVVLEGLYLGADIIYSKCDFGPREIIDNYFSEQKKLGFSDPSLNRIESVAELSSIIKYTFNSRPFFLSHEKKKERVCKYFNKAKVASDICKFLND</sequence>
<dbReference type="InterPro" id="IPR050194">
    <property type="entry name" value="Glycosyltransferase_grp1"/>
</dbReference>
<dbReference type="EMBL" id="MAYS01000302">
    <property type="protein sequence ID" value="OFC62065.1"/>
    <property type="molecule type" value="Genomic_DNA"/>
</dbReference>
<name>A0A1E7Z0C9_9GAMM</name>
<dbReference type="Gene3D" id="3.40.50.2000">
    <property type="entry name" value="Glycogen Phosphorylase B"/>
    <property type="match status" value="2"/>
</dbReference>
<dbReference type="SUPFAM" id="SSF53756">
    <property type="entry name" value="UDP-Glycosyltransferase/glycogen phosphorylase"/>
    <property type="match status" value="1"/>
</dbReference>
<evidence type="ECO:0000259" key="1">
    <source>
        <dbReference type="Pfam" id="PF00534"/>
    </source>
</evidence>
<dbReference type="Proteomes" id="UP000243534">
    <property type="component" value="Unassembled WGS sequence"/>
</dbReference>
<gene>
    <name evidence="2" type="ORF">BBW68_10950</name>
</gene>
<dbReference type="PANTHER" id="PTHR45947:SF3">
    <property type="entry name" value="SULFOQUINOVOSYL TRANSFERASE SQD2"/>
    <property type="match status" value="1"/>
</dbReference>
<evidence type="ECO:0000313" key="3">
    <source>
        <dbReference type="Proteomes" id="UP000243534"/>
    </source>
</evidence>
<organism evidence="2 3">
    <name type="scientific">Candidatus Erwinia dacicola</name>
    <dbReference type="NCBI Taxonomy" id="252393"/>
    <lineage>
        <taxon>Bacteria</taxon>
        <taxon>Pseudomonadati</taxon>
        <taxon>Pseudomonadota</taxon>
        <taxon>Gammaproteobacteria</taxon>
        <taxon>Enterobacterales</taxon>
        <taxon>Erwiniaceae</taxon>
        <taxon>Erwinia</taxon>
    </lineage>
</organism>
<dbReference type="Pfam" id="PF00534">
    <property type="entry name" value="Glycos_transf_1"/>
    <property type="match status" value="1"/>
</dbReference>
<accession>A0A1E7Z0C9</accession>
<dbReference type="AlphaFoldDB" id="A0A1E7Z0C9"/>